<sequence>MSDGIHSTGRGGAGNIGPDSNTYVDAGIVREGVVGDSPRPEYSTGRGGVGNMESPRLNPGAKQEKSKDFIPETSLREGHENYHTGRGGAGNEHIEKYGGHSQDPNKETLGDKVKQVLRVDKKKDGQNPTQ</sequence>
<dbReference type="PANTHER" id="PTHR34693">
    <property type="entry name" value="PROTEIN PAR32"/>
    <property type="match status" value="1"/>
</dbReference>
<dbReference type="OrthoDB" id="2537432at2759"/>
<dbReference type="InterPro" id="IPR053203">
    <property type="entry name" value="Cisplatin_resist-associated"/>
</dbReference>
<dbReference type="InterPro" id="IPR022024">
    <property type="entry name" value="DUF3602"/>
</dbReference>
<feature type="compositionally biased region" description="Basic and acidic residues" evidence="1">
    <location>
        <begin position="92"/>
        <end position="130"/>
    </location>
</feature>
<accession>A0A9P4ID73</accession>
<protein>
    <submittedName>
        <fullName evidence="2">Uncharacterized protein</fullName>
    </submittedName>
</protein>
<dbReference type="AlphaFoldDB" id="A0A9P4ID73"/>
<name>A0A9P4ID73_9PEZI</name>
<evidence type="ECO:0000313" key="2">
    <source>
        <dbReference type="EMBL" id="KAF2099696.1"/>
    </source>
</evidence>
<gene>
    <name evidence="2" type="ORF">NA57DRAFT_75201</name>
</gene>
<dbReference type="Pfam" id="PF12223">
    <property type="entry name" value="DUF3602"/>
    <property type="match status" value="1"/>
</dbReference>
<dbReference type="Proteomes" id="UP000799772">
    <property type="component" value="Unassembled WGS sequence"/>
</dbReference>
<reference evidence="2" key="1">
    <citation type="journal article" date="2020" name="Stud. Mycol.">
        <title>101 Dothideomycetes genomes: a test case for predicting lifestyles and emergence of pathogens.</title>
        <authorList>
            <person name="Haridas S."/>
            <person name="Albert R."/>
            <person name="Binder M."/>
            <person name="Bloem J."/>
            <person name="Labutti K."/>
            <person name="Salamov A."/>
            <person name="Andreopoulos B."/>
            <person name="Baker S."/>
            <person name="Barry K."/>
            <person name="Bills G."/>
            <person name="Bluhm B."/>
            <person name="Cannon C."/>
            <person name="Castanera R."/>
            <person name="Culley D."/>
            <person name="Daum C."/>
            <person name="Ezra D."/>
            <person name="Gonzalez J."/>
            <person name="Henrissat B."/>
            <person name="Kuo A."/>
            <person name="Liang C."/>
            <person name="Lipzen A."/>
            <person name="Lutzoni F."/>
            <person name="Magnuson J."/>
            <person name="Mondo S."/>
            <person name="Nolan M."/>
            <person name="Ohm R."/>
            <person name="Pangilinan J."/>
            <person name="Park H.-J."/>
            <person name="Ramirez L."/>
            <person name="Alfaro M."/>
            <person name="Sun H."/>
            <person name="Tritt A."/>
            <person name="Yoshinaga Y."/>
            <person name="Zwiers L.-H."/>
            <person name="Turgeon B."/>
            <person name="Goodwin S."/>
            <person name="Spatafora J."/>
            <person name="Crous P."/>
            <person name="Grigoriev I."/>
        </authorList>
    </citation>
    <scope>NUCLEOTIDE SEQUENCE</scope>
    <source>
        <strain evidence="2">CBS 133067</strain>
    </source>
</reference>
<proteinExistence type="predicted"/>
<organism evidence="2 3">
    <name type="scientific">Rhizodiscina lignyota</name>
    <dbReference type="NCBI Taxonomy" id="1504668"/>
    <lineage>
        <taxon>Eukaryota</taxon>
        <taxon>Fungi</taxon>
        <taxon>Dikarya</taxon>
        <taxon>Ascomycota</taxon>
        <taxon>Pezizomycotina</taxon>
        <taxon>Dothideomycetes</taxon>
        <taxon>Pleosporomycetidae</taxon>
        <taxon>Aulographales</taxon>
        <taxon>Rhizodiscinaceae</taxon>
        <taxon>Rhizodiscina</taxon>
    </lineage>
</organism>
<dbReference type="EMBL" id="ML978125">
    <property type="protein sequence ID" value="KAF2099696.1"/>
    <property type="molecule type" value="Genomic_DNA"/>
</dbReference>
<comment type="caution">
    <text evidence="2">The sequence shown here is derived from an EMBL/GenBank/DDBJ whole genome shotgun (WGS) entry which is preliminary data.</text>
</comment>
<keyword evidence="3" id="KW-1185">Reference proteome</keyword>
<evidence type="ECO:0000256" key="1">
    <source>
        <dbReference type="SAM" id="MobiDB-lite"/>
    </source>
</evidence>
<feature type="region of interest" description="Disordered" evidence="1">
    <location>
        <begin position="1"/>
        <end position="130"/>
    </location>
</feature>
<evidence type="ECO:0000313" key="3">
    <source>
        <dbReference type="Proteomes" id="UP000799772"/>
    </source>
</evidence>
<feature type="compositionally biased region" description="Basic and acidic residues" evidence="1">
    <location>
        <begin position="62"/>
        <end position="83"/>
    </location>
</feature>
<dbReference type="PANTHER" id="PTHR34693:SF3">
    <property type="match status" value="1"/>
</dbReference>